<evidence type="ECO:0008006" key="3">
    <source>
        <dbReference type="Google" id="ProtNLM"/>
    </source>
</evidence>
<protein>
    <recommendedName>
        <fullName evidence="3">TrbM protein</fullName>
    </recommendedName>
</protein>
<evidence type="ECO:0000313" key="2">
    <source>
        <dbReference type="Proteomes" id="UP001620405"/>
    </source>
</evidence>
<name>A0ABW8IXI5_9GAMM</name>
<organism evidence="1 2">
    <name type="scientific">Dyella lipolytica</name>
    <dbReference type="NCBI Taxonomy" id="1867835"/>
    <lineage>
        <taxon>Bacteria</taxon>
        <taxon>Pseudomonadati</taxon>
        <taxon>Pseudomonadota</taxon>
        <taxon>Gammaproteobacteria</taxon>
        <taxon>Lysobacterales</taxon>
        <taxon>Rhodanobacteraceae</taxon>
        <taxon>Dyella</taxon>
    </lineage>
</organism>
<proteinExistence type="predicted"/>
<reference evidence="1 2" key="1">
    <citation type="submission" date="2020-10" db="EMBL/GenBank/DDBJ databases">
        <title>Phylogeny of dyella-like bacteria.</title>
        <authorList>
            <person name="Fu J."/>
        </authorList>
    </citation>
    <scope>NUCLEOTIDE SEQUENCE [LARGE SCALE GENOMIC DNA]</scope>
    <source>
        <strain evidence="1 2">DHOB07</strain>
    </source>
</reference>
<sequence length="149" mass="16095">MKSTGCISPRSRHKSPMHQLLSAFSQSSRASDATQTMAIVFTLAMVLGMSSPVAWAYDGDFLGACVSGGVGCNHNKYAKMRSVSVGPLFDDAAQAKIVSEQGKMADKLDECMFDAFIQSFNVEENKLKKHYIASALRCGRLAGYQSGIK</sequence>
<dbReference type="RefSeq" id="WP_284396630.1">
    <property type="nucleotide sequence ID" value="NZ_BSNQ01000003.1"/>
</dbReference>
<dbReference type="Proteomes" id="UP001620405">
    <property type="component" value="Unassembled WGS sequence"/>
</dbReference>
<dbReference type="EMBL" id="JADIKG010000013">
    <property type="protein sequence ID" value="MFK2874721.1"/>
    <property type="molecule type" value="Genomic_DNA"/>
</dbReference>
<gene>
    <name evidence="1" type="ORF">ISP13_14350</name>
</gene>
<comment type="caution">
    <text evidence="1">The sequence shown here is derived from an EMBL/GenBank/DDBJ whole genome shotgun (WGS) entry which is preliminary data.</text>
</comment>
<accession>A0ABW8IXI5</accession>
<keyword evidence="2" id="KW-1185">Reference proteome</keyword>
<evidence type="ECO:0000313" key="1">
    <source>
        <dbReference type="EMBL" id="MFK2874721.1"/>
    </source>
</evidence>